<dbReference type="EMBL" id="SDRB02011084">
    <property type="protein sequence ID" value="THG02963.1"/>
    <property type="molecule type" value="Genomic_DNA"/>
</dbReference>
<feature type="region of interest" description="Disordered" evidence="1">
    <location>
        <begin position="85"/>
        <end position="117"/>
    </location>
</feature>
<comment type="caution">
    <text evidence="2">The sequence shown here is derived from an EMBL/GenBank/DDBJ whole genome shotgun (WGS) entry which is preliminary data.</text>
</comment>
<organism evidence="2 3">
    <name type="scientific">Camellia sinensis var. sinensis</name>
    <name type="common">China tea</name>
    <dbReference type="NCBI Taxonomy" id="542762"/>
    <lineage>
        <taxon>Eukaryota</taxon>
        <taxon>Viridiplantae</taxon>
        <taxon>Streptophyta</taxon>
        <taxon>Embryophyta</taxon>
        <taxon>Tracheophyta</taxon>
        <taxon>Spermatophyta</taxon>
        <taxon>Magnoliopsida</taxon>
        <taxon>eudicotyledons</taxon>
        <taxon>Gunneridae</taxon>
        <taxon>Pentapetalae</taxon>
        <taxon>asterids</taxon>
        <taxon>Ericales</taxon>
        <taxon>Theaceae</taxon>
        <taxon>Camellia</taxon>
    </lineage>
</organism>
<dbReference type="GO" id="GO:0006508">
    <property type="term" value="P:proteolysis"/>
    <property type="evidence" value="ECO:0007669"/>
    <property type="project" value="InterPro"/>
</dbReference>
<evidence type="ECO:0000256" key="1">
    <source>
        <dbReference type="SAM" id="MobiDB-lite"/>
    </source>
</evidence>
<accession>A0A4S4DJE4</accession>
<dbReference type="InterPro" id="IPR001461">
    <property type="entry name" value="Aspartic_peptidase_A1"/>
</dbReference>
<dbReference type="Gene3D" id="2.40.70.10">
    <property type="entry name" value="Acid Proteases"/>
    <property type="match status" value="2"/>
</dbReference>
<proteinExistence type="predicted"/>
<dbReference type="InterPro" id="IPR016193">
    <property type="entry name" value="Cytidine_deaminase-like"/>
</dbReference>
<dbReference type="PANTHER" id="PTHR13683">
    <property type="entry name" value="ASPARTYL PROTEASES"/>
    <property type="match status" value="1"/>
</dbReference>
<dbReference type="SUPFAM" id="SSF50630">
    <property type="entry name" value="Acid proteases"/>
    <property type="match status" value="1"/>
</dbReference>
<protein>
    <recommendedName>
        <fullName evidence="4">Peptidase A1 domain-containing protein</fullName>
    </recommendedName>
</protein>
<dbReference type="Gene3D" id="3.40.140.10">
    <property type="entry name" value="Cytidine Deaminase, domain 2"/>
    <property type="match status" value="1"/>
</dbReference>
<reference evidence="2 3" key="1">
    <citation type="journal article" date="2018" name="Proc. Natl. Acad. Sci. U.S.A.">
        <title>Draft genome sequence of Camellia sinensis var. sinensis provides insights into the evolution of the tea genome and tea quality.</title>
        <authorList>
            <person name="Wei C."/>
            <person name="Yang H."/>
            <person name="Wang S."/>
            <person name="Zhao J."/>
            <person name="Liu C."/>
            <person name="Gao L."/>
            <person name="Xia E."/>
            <person name="Lu Y."/>
            <person name="Tai Y."/>
            <person name="She G."/>
            <person name="Sun J."/>
            <person name="Cao H."/>
            <person name="Tong W."/>
            <person name="Gao Q."/>
            <person name="Li Y."/>
            <person name="Deng W."/>
            <person name="Jiang X."/>
            <person name="Wang W."/>
            <person name="Chen Q."/>
            <person name="Zhang S."/>
            <person name="Li H."/>
            <person name="Wu J."/>
            <person name="Wang P."/>
            <person name="Li P."/>
            <person name="Shi C."/>
            <person name="Zheng F."/>
            <person name="Jian J."/>
            <person name="Huang B."/>
            <person name="Shan D."/>
            <person name="Shi M."/>
            <person name="Fang C."/>
            <person name="Yue Y."/>
            <person name="Li F."/>
            <person name="Li D."/>
            <person name="Wei S."/>
            <person name="Han B."/>
            <person name="Jiang C."/>
            <person name="Yin Y."/>
            <person name="Xia T."/>
            <person name="Zhang Z."/>
            <person name="Bennetzen J.L."/>
            <person name="Zhao S."/>
            <person name="Wan X."/>
        </authorList>
    </citation>
    <scope>NUCLEOTIDE SEQUENCE [LARGE SCALE GENOMIC DNA]</scope>
    <source>
        <strain evidence="3">cv. Shuchazao</strain>
        <tissue evidence="2">Leaf</tissue>
    </source>
</reference>
<evidence type="ECO:0000313" key="2">
    <source>
        <dbReference type="EMBL" id="THG02963.1"/>
    </source>
</evidence>
<dbReference type="InterPro" id="IPR021109">
    <property type="entry name" value="Peptidase_aspartic_dom_sf"/>
</dbReference>
<dbReference type="STRING" id="542762.A0A4S4DJE4"/>
<feature type="region of interest" description="Disordered" evidence="1">
    <location>
        <begin position="371"/>
        <end position="397"/>
    </location>
</feature>
<evidence type="ECO:0008006" key="4">
    <source>
        <dbReference type="Google" id="ProtNLM"/>
    </source>
</evidence>
<sequence length="397" mass="44191">MMREKERGKRKRKRKRTVRVRKWRGWALMICLDSKRTPRKLRVGSRVAMGGMLPCLCRWLWLQGELDFNEFNVLCEILSEKVDQVHPNRPTKPPPEKKQPPPPPTVKARPPSESSTSTEDILASSKFIYSSFLPCTLVLGAKYGNISVASAFASYHEAVQDRDHKFLTKAVEEAYKGVECGDIVLSCHNMVLKNTDPTAHAEVTVIREVETVAQFGVIFLLFALVLEFSAAKASCCPSSCYFRRLASDILIYVLVWNNSISSKVQFYYYLRAHYNVILKSIVVSDSILQLPSDGFDTDSGKPMIMDSGTTLAYLGDELFNPLMKKSIEVGDAVLQLPSDGFDTDSGKLMIMDSGTTLAYLGDELFNPLMKKPAQPAPVPSTGPNANPLDLFPQVAGP</sequence>
<keyword evidence="3" id="KW-1185">Reference proteome</keyword>
<name>A0A4S4DJE4_CAMSN</name>
<dbReference type="AlphaFoldDB" id="A0A4S4DJE4"/>
<evidence type="ECO:0000313" key="3">
    <source>
        <dbReference type="Proteomes" id="UP000306102"/>
    </source>
</evidence>
<dbReference type="Proteomes" id="UP000306102">
    <property type="component" value="Unassembled WGS sequence"/>
</dbReference>
<dbReference type="SUPFAM" id="SSF53927">
    <property type="entry name" value="Cytidine deaminase-like"/>
    <property type="match status" value="1"/>
</dbReference>
<dbReference type="PANTHER" id="PTHR13683:SF768">
    <property type="entry name" value="EUKARYOTIC ASPARTYL PROTEASE FAMILY PROTEIN"/>
    <property type="match status" value="1"/>
</dbReference>
<gene>
    <name evidence="2" type="ORF">TEA_018890</name>
</gene>
<dbReference type="GO" id="GO:0004190">
    <property type="term" value="F:aspartic-type endopeptidase activity"/>
    <property type="evidence" value="ECO:0007669"/>
    <property type="project" value="InterPro"/>
</dbReference>